<evidence type="ECO:0000313" key="1">
    <source>
        <dbReference type="EMBL" id="VFJ73613.1"/>
    </source>
</evidence>
<organism evidence="1">
    <name type="scientific">Candidatus Kentrum sp. FW</name>
    <dbReference type="NCBI Taxonomy" id="2126338"/>
    <lineage>
        <taxon>Bacteria</taxon>
        <taxon>Pseudomonadati</taxon>
        <taxon>Pseudomonadota</taxon>
        <taxon>Gammaproteobacteria</taxon>
        <taxon>Candidatus Kentrum</taxon>
    </lineage>
</organism>
<dbReference type="EMBL" id="CAADFE010000053">
    <property type="protein sequence ID" value="VFJ73613.1"/>
    <property type="molecule type" value="Genomic_DNA"/>
</dbReference>
<proteinExistence type="predicted"/>
<accession>A0A450TWW2</accession>
<sequence length="55" mass="6353">MTKKSARKIISFDWATKTVLRDKANFDVLEGFPTALLKRPHYRPRHAGGRKQSAR</sequence>
<gene>
    <name evidence="1" type="ORF">BECKFW1821C_GA0114237_105317</name>
</gene>
<protein>
    <submittedName>
        <fullName evidence="1">Uncharacterized protein</fullName>
    </submittedName>
</protein>
<reference evidence="1" key="1">
    <citation type="submission" date="2019-02" db="EMBL/GenBank/DDBJ databases">
        <authorList>
            <person name="Gruber-Vodicka R. H."/>
            <person name="Seah K. B. B."/>
        </authorList>
    </citation>
    <scope>NUCLEOTIDE SEQUENCE</scope>
    <source>
        <strain evidence="1">BECK_BZ131</strain>
    </source>
</reference>
<name>A0A450TWW2_9GAMM</name>
<dbReference type="AlphaFoldDB" id="A0A450TWW2"/>